<protein>
    <submittedName>
        <fullName evidence="2">Uncharacterized protein</fullName>
    </submittedName>
</protein>
<organism evidence="2 3">
    <name type="scientific">Staphylotrichum tortipilum</name>
    <dbReference type="NCBI Taxonomy" id="2831512"/>
    <lineage>
        <taxon>Eukaryota</taxon>
        <taxon>Fungi</taxon>
        <taxon>Dikarya</taxon>
        <taxon>Ascomycota</taxon>
        <taxon>Pezizomycotina</taxon>
        <taxon>Sordariomycetes</taxon>
        <taxon>Sordariomycetidae</taxon>
        <taxon>Sordariales</taxon>
        <taxon>Chaetomiaceae</taxon>
        <taxon>Staphylotrichum</taxon>
    </lineage>
</organism>
<evidence type="ECO:0000313" key="2">
    <source>
        <dbReference type="EMBL" id="KAK3906399.1"/>
    </source>
</evidence>
<dbReference type="EMBL" id="MU855328">
    <property type="protein sequence ID" value="KAK3906399.1"/>
    <property type="molecule type" value="Genomic_DNA"/>
</dbReference>
<reference evidence="2" key="2">
    <citation type="submission" date="2023-05" db="EMBL/GenBank/DDBJ databases">
        <authorList>
            <consortium name="Lawrence Berkeley National Laboratory"/>
            <person name="Steindorff A."/>
            <person name="Hensen N."/>
            <person name="Bonometti L."/>
            <person name="Westerberg I."/>
            <person name="Brannstrom I.O."/>
            <person name="Guillou S."/>
            <person name="Cros-Aarteil S."/>
            <person name="Calhoun S."/>
            <person name="Haridas S."/>
            <person name="Kuo A."/>
            <person name="Mondo S."/>
            <person name="Pangilinan J."/>
            <person name="Riley R."/>
            <person name="Labutti K."/>
            <person name="Andreopoulos B."/>
            <person name="Lipzen A."/>
            <person name="Chen C."/>
            <person name="Yanf M."/>
            <person name="Daum C."/>
            <person name="Ng V."/>
            <person name="Clum A."/>
            <person name="Ohm R."/>
            <person name="Martin F."/>
            <person name="Silar P."/>
            <person name="Natvig D."/>
            <person name="Lalanne C."/>
            <person name="Gautier V."/>
            <person name="Ament-Velasquez S.L."/>
            <person name="Kruys A."/>
            <person name="Hutchinson M.I."/>
            <person name="Powell A.J."/>
            <person name="Barry K."/>
            <person name="Miller A.N."/>
            <person name="Grigoriev I.V."/>
            <person name="Debuchy R."/>
            <person name="Gladieux P."/>
            <person name="Thoren M.H."/>
            <person name="Johannesson H."/>
        </authorList>
    </citation>
    <scope>NUCLEOTIDE SEQUENCE</scope>
    <source>
        <strain evidence="2">CBS 103.79</strain>
    </source>
</reference>
<reference evidence="2" key="1">
    <citation type="journal article" date="2023" name="Mol. Phylogenet. Evol.">
        <title>Genome-scale phylogeny and comparative genomics of the fungal order Sordariales.</title>
        <authorList>
            <person name="Hensen N."/>
            <person name="Bonometti L."/>
            <person name="Westerberg I."/>
            <person name="Brannstrom I.O."/>
            <person name="Guillou S."/>
            <person name="Cros-Aarteil S."/>
            <person name="Calhoun S."/>
            <person name="Haridas S."/>
            <person name="Kuo A."/>
            <person name="Mondo S."/>
            <person name="Pangilinan J."/>
            <person name="Riley R."/>
            <person name="LaButti K."/>
            <person name="Andreopoulos B."/>
            <person name="Lipzen A."/>
            <person name="Chen C."/>
            <person name="Yan M."/>
            <person name="Daum C."/>
            <person name="Ng V."/>
            <person name="Clum A."/>
            <person name="Steindorff A."/>
            <person name="Ohm R.A."/>
            <person name="Martin F."/>
            <person name="Silar P."/>
            <person name="Natvig D.O."/>
            <person name="Lalanne C."/>
            <person name="Gautier V."/>
            <person name="Ament-Velasquez S.L."/>
            <person name="Kruys A."/>
            <person name="Hutchinson M.I."/>
            <person name="Powell A.J."/>
            <person name="Barry K."/>
            <person name="Miller A.N."/>
            <person name="Grigoriev I.V."/>
            <person name="Debuchy R."/>
            <person name="Gladieux P."/>
            <person name="Hiltunen Thoren M."/>
            <person name="Johannesson H."/>
        </authorList>
    </citation>
    <scope>NUCLEOTIDE SEQUENCE</scope>
    <source>
        <strain evidence="2">CBS 103.79</strain>
    </source>
</reference>
<accession>A0AAN6MT10</accession>
<dbReference type="AlphaFoldDB" id="A0AAN6MT10"/>
<keyword evidence="1" id="KW-0732">Signal</keyword>
<proteinExistence type="predicted"/>
<sequence length="285" mass="31764">MLSTLRLAAIVAASALALWSPVAARPSPEAVKRDLDLLEERFINARSYKHHNSTVKLVGCAKIPVPHDGVEAFERGWYDNLHHYDKLGRHFYDASRRELRIYFPVENALVEHGGKLIEANELGEFELDALDGDYSVVGRYQTDAVRGVDSNIIRDGIIYLAQKVAPYRRVGNVFVYDFGYKTLDDHGHGHDDDEGVTKRCDEIGCPNQGCVKNHGGVNCSKKYGINHGRCSFRSNVCMDFNGWVTDCVRHTDKVGRLLRFPGSDCDESMGRGHCFNEAAAFAGGD</sequence>
<keyword evidence="3" id="KW-1185">Reference proteome</keyword>
<feature type="chain" id="PRO_5042813112" evidence="1">
    <location>
        <begin position="25"/>
        <end position="285"/>
    </location>
</feature>
<comment type="caution">
    <text evidence="2">The sequence shown here is derived from an EMBL/GenBank/DDBJ whole genome shotgun (WGS) entry which is preliminary data.</text>
</comment>
<feature type="signal peptide" evidence="1">
    <location>
        <begin position="1"/>
        <end position="24"/>
    </location>
</feature>
<name>A0AAN6MT10_9PEZI</name>
<dbReference type="Proteomes" id="UP001303889">
    <property type="component" value="Unassembled WGS sequence"/>
</dbReference>
<evidence type="ECO:0000256" key="1">
    <source>
        <dbReference type="SAM" id="SignalP"/>
    </source>
</evidence>
<evidence type="ECO:0000313" key="3">
    <source>
        <dbReference type="Proteomes" id="UP001303889"/>
    </source>
</evidence>
<gene>
    <name evidence="2" type="ORF">C8A05DRAFT_29759</name>
</gene>